<dbReference type="InterPro" id="IPR003018">
    <property type="entry name" value="GAF"/>
</dbReference>
<dbReference type="Proteomes" id="UP000651977">
    <property type="component" value="Unassembled WGS sequence"/>
</dbReference>
<dbReference type="PANTHER" id="PTHR21021">
    <property type="entry name" value="GAF/PUTATIVE CYTOSKELETAL PROTEIN"/>
    <property type="match status" value="1"/>
</dbReference>
<dbReference type="Gene3D" id="3.30.450.40">
    <property type="match status" value="1"/>
</dbReference>
<keyword evidence="4" id="KW-1185">Reference proteome</keyword>
<dbReference type="SUPFAM" id="SSF55781">
    <property type="entry name" value="GAF domain-like"/>
    <property type="match status" value="1"/>
</dbReference>
<organism evidence="3 4">
    <name type="scientific">Agarivorans gilvus</name>
    <dbReference type="NCBI Taxonomy" id="680279"/>
    <lineage>
        <taxon>Bacteria</taxon>
        <taxon>Pseudomonadati</taxon>
        <taxon>Pseudomonadota</taxon>
        <taxon>Gammaproteobacteria</taxon>
        <taxon>Alteromonadales</taxon>
        <taxon>Alteromonadaceae</taxon>
        <taxon>Agarivorans</taxon>
    </lineage>
</organism>
<evidence type="ECO:0000259" key="2">
    <source>
        <dbReference type="Pfam" id="PF01590"/>
    </source>
</evidence>
<evidence type="ECO:0000256" key="1">
    <source>
        <dbReference type="ARBA" id="ARBA00038454"/>
    </source>
</evidence>
<sequence>MEQLSAAYQTLGKQLDAILDPKLPLVSNLANFSALLWLEMDNINWVGSYLINSNKDLLLLGPFQGKPACTTIAVGKGVCGEAFQQATTLRVADVHAFPGHIACDAASESEIVVPFYRNGQLFGVIDIDSPQASRFDESDQLGIEYLVKLLENKLGEEHF</sequence>
<dbReference type="EMBL" id="BMDY01000002">
    <property type="protein sequence ID" value="GGA95471.1"/>
    <property type="molecule type" value="Genomic_DNA"/>
</dbReference>
<comment type="similarity">
    <text evidence="1">Belongs to the free Met sulfoxide reductase family.</text>
</comment>
<dbReference type="InterPro" id="IPR000614">
    <property type="entry name" value="FRMsr_CS"/>
</dbReference>
<dbReference type="InterPro" id="IPR029016">
    <property type="entry name" value="GAF-like_dom_sf"/>
</dbReference>
<proteinExistence type="inferred from homology"/>
<dbReference type="PROSITE" id="PS01320">
    <property type="entry name" value="UPF0067"/>
    <property type="match status" value="1"/>
</dbReference>
<reference evidence="4" key="1">
    <citation type="journal article" date="2019" name="Int. J. Syst. Evol. Microbiol.">
        <title>The Global Catalogue of Microorganisms (GCM) 10K type strain sequencing project: providing services to taxonomists for standard genome sequencing and annotation.</title>
        <authorList>
            <consortium name="The Broad Institute Genomics Platform"/>
            <consortium name="The Broad Institute Genome Sequencing Center for Infectious Disease"/>
            <person name="Wu L."/>
            <person name="Ma J."/>
        </authorList>
    </citation>
    <scope>NUCLEOTIDE SEQUENCE [LARGE SCALE GENOMIC DNA]</scope>
    <source>
        <strain evidence="4">CGMCC 1.10131</strain>
    </source>
</reference>
<dbReference type="RefSeq" id="WP_055731551.1">
    <property type="nucleotide sequence ID" value="NZ_BMDY01000002.1"/>
</dbReference>
<dbReference type="InterPro" id="IPR051330">
    <property type="entry name" value="Phosphatase_reg/MetRdx"/>
</dbReference>
<dbReference type="PANTHER" id="PTHR21021:SF15">
    <property type="entry name" value="FREE METHIONINE-R-SULFOXIDE REDUCTASE"/>
    <property type="match status" value="1"/>
</dbReference>
<accession>A0ABQ1HZ73</accession>
<name>A0ABQ1HZ73_9ALTE</name>
<evidence type="ECO:0000313" key="4">
    <source>
        <dbReference type="Proteomes" id="UP000651977"/>
    </source>
</evidence>
<gene>
    <name evidence="3" type="primary">yebR</name>
    <name evidence="3" type="ORF">GCM10007414_05340</name>
</gene>
<dbReference type="Pfam" id="PF01590">
    <property type="entry name" value="GAF"/>
    <property type="match status" value="1"/>
</dbReference>
<protein>
    <recommendedName>
        <fullName evidence="2">GAF domain-containing protein</fullName>
    </recommendedName>
</protein>
<evidence type="ECO:0000313" key="3">
    <source>
        <dbReference type="EMBL" id="GGA95471.1"/>
    </source>
</evidence>
<comment type="caution">
    <text evidence="3">The sequence shown here is derived from an EMBL/GenBank/DDBJ whole genome shotgun (WGS) entry which is preliminary data.</text>
</comment>
<feature type="domain" description="GAF" evidence="2">
    <location>
        <begin position="26"/>
        <end position="145"/>
    </location>
</feature>